<keyword evidence="4" id="KW-1185">Reference proteome</keyword>
<dbReference type="PANTHER" id="PTHR11247">
    <property type="entry name" value="PALMITOYL-PROTEIN THIOESTERASE/DOLICHYLDIPHOSPHATASE 1"/>
    <property type="match status" value="1"/>
</dbReference>
<organism evidence="3 4">
    <name type="scientific">Canavalia gladiata</name>
    <name type="common">Sword bean</name>
    <name type="synonym">Dolichos gladiatus</name>
    <dbReference type="NCBI Taxonomy" id="3824"/>
    <lineage>
        <taxon>Eukaryota</taxon>
        <taxon>Viridiplantae</taxon>
        <taxon>Streptophyta</taxon>
        <taxon>Embryophyta</taxon>
        <taxon>Tracheophyta</taxon>
        <taxon>Spermatophyta</taxon>
        <taxon>Magnoliopsida</taxon>
        <taxon>eudicotyledons</taxon>
        <taxon>Gunneridae</taxon>
        <taxon>Pentapetalae</taxon>
        <taxon>rosids</taxon>
        <taxon>fabids</taxon>
        <taxon>Fabales</taxon>
        <taxon>Fabaceae</taxon>
        <taxon>Papilionoideae</taxon>
        <taxon>50 kb inversion clade</taxon>
        <taxon>NPAAA clade</taxon>
        <taxon>indigoferoid/millettioid clade</taxon>
        <taxon>Phaseoleae</taxon>
        <taxon>Canavalia</taxon>
    </lineage>
</organism>
<sequence length="374" mass="41503">MVRSTLVALWFVFVVFWWPCGLCLLCYKCTPSTHRLHHKHISSNYRVLSCCYFRCCATSLSEIMANLRLFALVICFIVSIVGAQSLPFIVLHGVGDSCENGGIRSFIKHLSDWSGSPGHCIEIGNGSWDSWTKPLLKQTAIACEKVKKMSDLSQGYNIVGLSQGNLIGRGIIEFCDGAPPVNNFISLGGPHAGTASVPHCGSELVCTLIDTIIQLGVYSQLVQDVLAPSGYVKIPIDITGYIKGCRFLPKLNNEIVNMRNSTYRQRFASLQNLVLIMFEQDTVIIPKETAWFGYYPNGALHPVLPVQQTELYIEDWIGLRSLDEAGKVKFVSVSGNHLNLSRKDMKTYVVPYLNDQTSIVTKPKLAYSSDVILD</sequence>
<evidence type="ECO:0008006" key="5">
    <source>
        <dbReference type="Google" id="ProtNLM"/>
    </source>
</evidence>
<keyword evidence="2" id="KW-0812">Transmembrane</keyword>
<proteinExistence type="predicted"/>
<dbReference type="Gene3D" id="3.40.50.1820">
    <property type="entry name" value="alpha/beta hydrolase"/>
    <property type="match status" value="1"/>
</dbReference>
<evidence type="ECO:0000256" key="1">
    <source>
        <dbReference type="ARBA" id="ARBA00022801"/>
    </source>
</evidence>
<dbReference type="PANTHER" id="PTHR11247:SF79">
    <property type="entry name" value="ALPHA_BETA-HYDROLASES SUPERFAMILY PROTEIN"/>
    <property type="match status" value="1"/>
</dbReference>
<evidence type="ECO:0000256" key="2">
    <source>
        <dbReference type="SAM" id="Phobius"/>
    </source>
</evidence>
<keyword evidence="2" id="KW-1133">Transmembrane helix</keyword>
<dbReference type="Pfam" id="PF02089">
    <property type="entry name" value="Palm_thioest"/>
    <property type="match status" value="1"/>
</dbReference>
<dbReference type="InterPro" id="IPR029058">
    <property type="entry name" value="AB_hydrolase_fold"/>
</dbReference>
<accession>A0AAN9QM24</accession>
<evidence type="ECO:0000313" key="4">
    <source>
        <dbReference type="Proteomes" id="UP001367508"/>
    </source>
</evidence>
<gene>
    <name evidence="3" type="ORF">VNO77_21176</name>
</gene>
<keyword evidence="1" id="KW-0378">Hydrolase</keyword>
<reference evidence="3 4" key="1">
    <citation type="submission" date="2024-01" db="EMBL/GenBank/DDBJ databases">
        <title>The genomes of 5 underutilized Papilionoideae crops provide insights into root nodulation and disease resistanc.</title>
        <authorList>
            <person name="Jiang F."/>
        </authorList>
    </citation>
    <scope>NUCLEOTIDE SEQUENCE [LARGE SCALE GENOMIC DNA]</scope>
    <source>
        <strain evidence="3">LVBAO_FW01</strain>
        <tissue evidence="3">Leaves</tissue>
    </source>
</reference>
<name>A0AAN9QM24_CANGL</name>
<dbReference type="AlphaFoldDB" id="A0AAN9QM24"/>
<feature type="transmembrane region" description="Helical" evidence="2">
    <location>
        <begin position="6"/>
        <end position="27"/>
    </location>
</feature>
<evidence type="ECO:0000313" key="3">
    <source>
        <dbReference type="EMBL" id="KAK7340472.1"/>
    </source>
</evidence>
<dbReference type="GO" id="GO:0016790">
    <property type="term" value="F:thiolester hydrolase activity"/>
    <property type="evidence" value="ECO:0007669"/>
    <property type="project" value="TreeGrafter"/>
</dbReference>
<protein>
    <recommendedName>
        <fullName evidence="5">Palmitoyl-protein thioesterase 1</fullName>
    </recommendedName>
</protein>
<dbReference type="EMBL" id="JAYMYQ010000004">
    <property type="protein sequence ID" value="KAK7340472.1"/>
    <property type="molecule type" value="Genomic_DNA"/>
</dbReference>
<feature type="transmembrane region" description="Helical" evidence="2">
    <location>
        <begin position="69"/>
        <end position="90"/>
    </location>
</feature>
<dbReference type="Proteomes" id="UP001367508">
    <property type="component" value="Unassembled WGS sequence"/>
</dbReference>
<keyword evidence="2" id="KW-0472">Membrane</keyword>
<comment type="caution">
    <text evidence="3">The sequence shown here is derived from an EMBL/GenBank/DDBJ whole genome shotgun (WGS) entry which is preliminary data.</text>
</comment>
<dbReference type="SUPFAM" id="SSF53474">
    <property type="entry name" value="alpha/beta-Hydrolases"/>
    <property type="match status" value="1"/>
</dbReference>